<dbReference type="InterPro" id="IPR019619">
    <property type="entry name" value="DUF2490"/>
</dbReference>
<name>A0A9X3FBL5_9BACT</name>
<evidence type="ECO:0000313" key="1">
    <source>
        <dbReference type="EMBL" id="MCY1722246.1"/>
    </source>
</evidence>
<protein>
    <submittedName>
        <fullName evidence="1">DUF2490 domain-containing protein</fullName>
    </submittedName>
</protein>
<dbReference type="AlphaFoldDB" id="A0A9X3FBL5"/>
<evidence type="ECO:0000313" key="2">
    <source>
        <dbReference type="Proteomes" id="UP001145087"/>
    </source>
</evidence>
<dbReference type="EMBL" id="JAPOHD010000031">
    <property type="protein sequence ID" value="MCY1722246.1"/>
    <property type="molecule type" value="Genomic_DNA"/>
</dbReference>
<comment type="caution">
    <text evidence="1">The sequence shown here is derived from an EMBL/GenBank/DDBJ whole genome shotgun (WGS) entry which is preliminary data.</text>
</comment>
<organism evidence="1 2">
    <name type="scientific">Draconibacterium aestuarii</name>
    <dbReference type="NCBI Taxonomy" id="2998507"/>
    <lineage>
        <taxon>Bacteria</taxon>
        <taxon>Pseudomonadati</taxon>
        <taxon>Bacteroidota</taxon>
        <taxon>Bacteroidia</taxon>
        <taxon>Marinilabiliales</taxon>
        <taxon>Prolixibacteraceae</taxon>
        <taxon>Draconibacterium</taxon>
    </lineage>
</organism>
<proteinExistence type="predicted"/>
<dbReference type="RefSeq" id="WP_343334571.1">
    <property type="nucleotide sequence ID" value="NZ_JAPOHD010000031.1"/>
</dbReference>
<gene>
    <name evidence="1" type="ORF">OU798_17970</name>
</gene>
<reference evidence="1" key="1">
    <citation type="submission" date="2022-11" db="EMBL/GenBank/DDBJ databases">
        <title>Marilongibacter aestuarii gen. nov., sp. nov., isolated from tidal flat sediment.</title>
        <authorList>
            <person name="Jiayan W."/>
        </authorList>
    </citation>
    <scope>NUCLEOTIDE SEQUENCE</scope>
    <source>
        <strain evidence="1">Z1-6</strain>
    </source>
</reference>
<dbReference type="Proteomes" id="UP001145087">
    <property type="component" value="Unassembled WGS sequence"/>
</dbReference>
<keyword evidence="2" id="KW-1185">Reference proteome</keyword>
<sequence length="213" mass="25361">MRQWVILILLLVALYSNAQERELTLWSKNEVSVSPWEEVSLSVAQKIHYTPERNSVDLKYSEVFIAHELKHWVEYSFGFRHSKLNIKNGNWLDENRPMFNINLIKNIEKFQFSFSNRLEYRLFKESNDYFRHRQSLKFNFPNITEWGMQFYVSEESFLKLNGAGTHLARVYTGLKAVDKAHFDINLYYSLQKAKFLNEWLTSDVVGLNLSFDI</sequence>
<dbReference type="Pfam" id="PF10677">
    <property type="entry name" value="DUF2490"/>
    <property type="match status" value="1"/>
</dbReference>
<accession>A0A9X3FBL5</accession>